<name>A0A444HAR9_9FLAO</name>
<dbReference type="RefSeq" id="WP_128389638.1">
    <property type="nucleotide sequence ID" value="NZ_SBII01000005.1"/>
</dbReference>
<accession>A0A444HAR9</accession>
<comment type="caution">
    <text evidence="1">The sequence shown here is derived from an EMBL/GenBank/DDBJ whole genome shotgun (WGS) entry which is preliminary data.</text>
</comment>
<dbReference type="Proteomes" id="UP000287527">
    <property type="component" value="Unassembled WGS sequence"/>
</dbReference>
<keyword evidence="2" id="KW-1185">Reference proteome</keyword>
<evidence type="ECO:0000313" key="1">
    <source>
        <dbReference type="EMBL" id="RWX00409.1"/>
    </source>
</evidence>
<organism evidence="1 2">
    <name type="scientific">Flavobacterium cerinum</name>
    <dbReference type="NCBI Taxonomy" id="2502784"/>
    <lineage>
        <taxon>Bacteria</taxon>
        <taxon>Pseudomonadati</taxon>
        <taxon>Bacteroidota</taxon>
        <taxon>Flavobacteriia</taxon>
        <taxon>Flavobacteriales</taxon>
        <taxon>Flavobacteriaceae</taxon>
        <taxon>Flavobacterium</taxon>
    </lineage>
</organism>
<dbReference type="AlphaFoldDB" id="A0A444HAR9"/>
<proteinExistence type="predicted"/>
<protein>
    <submittedName>
        <fullName evidence="1">Uncharacterized protein</fullName>
    </submittedName>
</protein>
<reference evidence="1 2" key="1">
    <citation type="submission" date="2019-01" db="EMBL/GenBank/DDBJ databases">
        <title>Flavobacterium sp. nov.,isolated from freshwater.</title>
        <authorList>
            <person name="Zhang R."/>
            <person name="Du Z.-J."/>
        </authorList>
    </citation>
    <scope>NUCLEOTIDE SEQUENCE [LARGE SCALE GENOMIC DNA]</scope>
    <source>
        <strain evidence="1 2">1E403</strain>
    </source>
</reference>
<dbReference type="EMBL" id="SBII01000005">
    <property type="protein sequence ID" value="RWX00409.1"/>
    <property type="molecule type" value="Genomic_DNA"/>
</dbReference>
<gene>
    <name evidence="1" type="ORF">EPI11_09020</name>
</gene>
<evidence type="ECO:0000313" key="2">
    <source>
        <dbReference type="Proteomes" id="UP000287527"/>
    </source>
</evidence>
<sequence length="101" mass="11821">MITASNEYVKVLQMFVPEGFQTSAHTFSYYLSTLTQRRYDIQNHSIDVTASGIEIFMYRPAYTPTQKFTWNELKRLIDTEYGVKIHSPRLQSLFDQLGKAF</sequence>